<dbReference type="GO" id="GO:0005525">
    <property type="term" value="F:GTP binding"/>
    <property type="evidence" value="ECO:0007669"/>
    <property type="project" value="InterPro"/>
</dbReference>
<evidence type="ECO:0000256" key="2">
    <source>
        <dbReference type="SAM" id="MobiDB-lite"/>
    </source>
</evidence>
<dbReference type="CDD" id="cd00882">
    <property type="entry name" value="Ras_like_GTPase"/>
    <property type="match status" value="1"/>
</dbReference>
<name>A0AAD5YY97_9AGAR</name>
<dbReference type="EMBL" id="JANIEX010000171">
    <property type="protein sequence ID" value="KAJ3571774.1"/>
    <property type="molecule type" value="Genomic_DNA"/>
</dbReference>
<feature type="compositionally biased region" description="Basic and acidic residues" evidence="2">
    <location>
        <begin position="321"/>
        <end position="344"/>
    </location>
</feature>
<dbReference type="InterPro" id="IPR006073">
    <property type="entry name" value="GTP-bd"/>
</dbReference>
<accession>A0AAD5YY97</accession>
<dbReference type="InterPro" id="IPR027417">
    <property type="entry name" value="P-loop_NTPase"/>
</dbReference>
<gene>
    <name evidence="4" type="ORF">NP233_g3529</name>
</gene>
<feature type="coiled-coil region" evidence="1">
    <location>
        <begin position="506"/>
        <end position="533"/>
    </location>
</feature>
<evidence type="ECO:0000256" key="1">
    <source>
        <dbReference type="SAM" id="Coils"/>
    </source>
</evidence>
<feature type="compositionally biased region" description="Basic and acidic residues" evidence="2">
    <location>
        <begin position="352"/>
        <end position="407"/>
    </location>
</feature>
<dbReference type="Gene3D" id="3.40.50.300">
    <property type="entry name" value="P-loop containing nucleotide triphosphate hydrolases"/>
    <property type="match status" value="1"/>
</dbReference>
<dbReference type="Pfam" id="PF01926">
    <property type="entry name" value="MMR_HSR1"/>
    <property type="match status" value="1"/>
</dbReference>
<keyword evidence="1" id="KW-0175">Coiled coil</keyword>
<reference evidence="4" key="1">
    <citation type="submission" date="2022-07" db="EMBL/GenBank/DDBJ databases">
        <title>Genome Sequence of Leucocoprinus birnbaumii.</title>
        <authorList>
            <person name="Buettner E."/>
        </authorList>
    </citation>
    <scope>NUCLEOTIDE SEQUENCE</scope>
    <source>
        <strain evidence="4">VT141</strain>
    </source>
</reference>
<evidence type="ECO:0000313" key="5">
    <source>
        <dbReference type="Proteomes" id="UP001213000"/>
    </source>
</evidence>
<dbReference type="Proteomes" id="UP001213000">
    <property type="component" value="Unassembled WGS sequence"/>
</dbReference>
<comment type="caution">
    <text evidence="4">The sequence shown here is derived from an EMBL/GenBank/DDBJ whole genome shotgun (WGS) entry which is preliminary data.</text>
</comment>
<sequence length="574" mass="66268">MTNAIDEFDYTDLLQDPEILEVVESPDSEPLRERDDIVIAVMGATGSGKSSFVKLLTGDDSVAVGNSLDSETSDIQVIHYADRLVGRNITIVDTPGFDDSRDSITDTEILKRITKFLLDMYDEDRKLNGLIYVQRISDPRFSGQSGRNLRMFRNLCGEGGYKNVVVLTTFWDKVTDIEEGKTREEQLKSKFFDELVQGGACFMQHDRSLKGAQDVLEHILTLDPTNIRIQEEIRVEGKSLEDTSAGSVHRKEVEEIIAKHKKEVAALKSEMDEVGKNNAVLTQELKEERDRLQHKLKEWETERDELKKGLEEEKDAIAKLRADAENEKKNHEQWREDREREWTDRLNSQTEAHGEELEKMKAELEREREDSRKREQRVEELMKRLEEKAENDRKALEERRQEEERQWSNRIQAQADAHAKALQMMQDQLKEAQEGRSGSIEQVEERMKRLEIKAKEDKMALENEQRKTGLAWDERMEAQAGAREKAKQILRAQTEPLKKSSEYEKLQEALKRARTAEVDVIKLQRELERERNKTWKTKGKEVADAIPVVGVFAKPSLVIGGAVLDALSKTKKRR</sequence>
<evidence type="ECO:0000259" key="3">
    <source>
        <dbReference type="Pfam" id="PF01926"/>
    </source>
</evidence>
<organism evidence="4 5">
    <name type="scientific">Leucocoprinus birnbaumii</name>
    <dbReference type="NCBI Taxonomy" id="56174"/>
    <lineage>
        <taxon>Eukaryota</taxon>
        <taxon>Fungi</taxon>
        <taxon>Dikarya</taxon>
        <taxon>Basidiomycota</taxon>
        <taxon>Agaricomycotina</taxon>
        <taxon>Agaricomycetes</taxon>
        <taxon>Agaricomycetidae</taxon>
        <taxon>Agaricales</taxon>
        <taxon>Agaricineae</taxon>
        <taxon>Agaricaceae</taxon>
        <taxon>Leucocoprinus</taxon>
    </lineage>
</organism>
<protein>
    <recommendedName>
        <fullName evidence="3">G domain-containing protein</fullName>
    </recommendedName>
</protein>
<dbReference type="SUPFAM" id="SSF52540">
    <property type="entry name" value="P-loop containing nucleoside triphosphate hydrolases"/>
    <property type="match status" value="1"/>
</dbReference>
<dbReference type="AlphaFoldDB" id="A0AAD5YY97"/>
<proteinExistence type="predicted"/>
<feature type="domain" description="G" evidence="3">
    <location>
        <begin position="39"/>
        <end position="122"/>
    </location>
</feature>
<evidence type="ECO:0000313" key="4">
    <source>
        <dbReference type="EMBL" id="KAJ3571774.1"/>
    </source>
</evidence>
<keyword evidence="5" id="KW-1185">Reference proteome</keyword>
<feature type="region of interest" description="Disordered" evidence="2">
    <location>
        <begin position="321"/>
        <end position="410"/>
    </location>
</feature>